<keyword evidence="7" id="KW-1185">Reference proteome</keyword>
<reference evidence="6" key="1">
    <citation type="submission" date="2022-11" db="EMBL/GenBank/DDBJ databases">
        <title>Centuries of genome instability and evolution in soft-shell clam transmissible cancer (bioRxiv).</title>
        <authorList>
            <person name="Hart S.F.M."/>
            <person name="Yonemitsu M.A."/>
            <person name="Giersch R.M."/>
            <person name="Beal B.F."/>
            <person name="Arriagada G."/>
            <person name="Davis B.W."/>
            <person name="Ostrander E.A."/>
            <person name="Goff S.P."/>
            <person name="Metzger M.J."/>
        </authorList>
    </citation>
    <scope>NUCLEOTIDE SEQUENCE</scope>
    <source>
        <strain evidence="6">MELC-2E11</strain>
        <tissue evidence="6">Siphon/mantle</tissue>
    </source>
</reference>
<feature type="non-terminal residue" evidence="6">
    <location>
        <position position="628"/>
    </location>
</feature>
<dbReference type="InterPro" id="IPR000884">
    <property type="entry name" value="TSP1_rpt"/>
</dbReference>
<organism evidence="6 7">
    <name type="scientific">Mya arenaria</name>
    <name type="common">Soft-shell clam</name>
    <dbReference type="NCBI Taxonomy" id="6604"/>
    <lineage>
        <taxon>Eukaryota</taxon>
        <taxon>Metazoa</taxon>
        <taxon>Spiralia</taxon>
        <taxon>Lophotrochozoa</taxon>
        <taxon>Mollusca</taxon>
        <taxon>Bivalvia</taxon>
        <taxon>Autobranchia</taxon>
        <taxon>Heteroconchia</taxon>
        <taxon>Euheterodonta</taxon>
        <taxon>Imparidentia</taxon>
        <taxon>Neoheterodontei</taxon>
        <taxon>Myida</taxon>
        <taxon>Myoidea</taxon>
        <taxon>Myidae</taxon>
        <taxon>Mya</taxon>
    </lineage>
</organism>
<dbReference type="SUPFAM" id="SSF82895">
    <property type="entry name" value="TSP-1 type 1 repeat"/>
    <property type="match status" value="8"/>
</dbReference>
<dbReference type="PANTHER" id="PTHR22906:SF43">
    <property type="entry name" value="PROPERDIN"/>
    <property type="match status" value="1"/>
</dbReference>
<evidence type="ECO:0000313" key="6">
    <source>
        <dbReference type="EMBL" id="WAR26635.1"/>
    </source>
</evidence>
<name>A0ABY7FWQ2_MYAAR</name>
<dbReference type="SMART" id="SM00209">
    <property type="entry name" value="TSP1"/>
    <property type="match status" value="8"/>
</dbReference>
<keyword evidence="5" id="KW-1015">Disulfide bond</keyword>
<dbReference type="PANTHER" id="PTHR22906">
    <property type="entry name" value="PROPERDIN"/>
    <property type="match status" value="1"/>
</dbReference>
<accession>A0ABY7FWQ2</accession>
<keyword evidence="2" id="KW-0964">Secreted</keyword>
<keyword evidence="4" id="KW-0677">Repeat</keyword>
<evidence type="ECO:0000256" key="3">
    <source>
        <dbReference type="ARBA" id="ARBA00022729"/>
    </source>
</evidence>
<evidence type="ECO:0000256" key="1">
    <source>
        <dbReference type="ARBA" id="ARBA00004613"/>
    </source>
</evidence>
<sequence length="628" mass="69183">YRLCNNPTPSNGGENCKGSGFDLKKCFEVGLRGWSRQNALPRVEMLTKHNLVRVPIQLQKMAGKTVQGYLKKIDGGWSNWTEWTQCSVTCEGQGTQSRNRTCDNPIPMFGGAKCQGDGYAMRDCTSPDKCASRIVKTNHFNCVQLMAVTQCGTNGDTVLCRVMEARVEGTRYVTVDATILCLDGHWSMWGNWTECSVTCGEGQRSRYRTCSDPEPDFGGENCTIGNPVLTESCRNVACPVDGGWGTWESWSACDCNDDEKNRKRTCDSPSPVGAGKQCEGNSTETVDCIPDALAQCPSITSLTPQYVRLELPNEINDVSLMTAQGGWTNWFSWMGCSVTCGNGTRLRLRLCENPKPENGGRYCEGEGRESNDCFDQFCTAFNKNMYTLLRWNIFDKLVDGNWAEWERWGACDKPCNTGHQTRNRTCSNPEPAHGGQNCSGDSEDTTTCNTQHCPVNGVWGEWGHWAECDVTCALGNQMRNRSCDNPLPAFGGQECAGEETEFQQCQMDPCPIDGQWSGWGVWSECSVTCLNGTKSRNRTCDNPPAQYNGADCVGSYTDFDVCRSRDNCDVNGGWSEWSGYTPCDTKCGPGTKMAFRGCDNPPPQNNGIYCQGEVSKSAPCIVKPCPGN</sequence>
<dbReference type="PROSITE" id="PS50092">
    <property type="entry name" value="TSP1"/>
    <property type="match status" value="8"/>
</dbReference>
<dbReference type="Gene3D" id="2.20.100.10">
    <property type="entry name" value="Thrombospondin type-1 (TSP1) repeat"/>
    <property type="match status" value="8"/>
</dbReference>
<dbReference type="InterPro" id="IPR052065">
    <property type="entry name" value="Compl_asym_regulator"/>
</dbReference>
<evidence type="ECO:0000256" key="4">
    <source>
        <dbReference type="ARBA" id="ARBA00022737"/>
    </source>
</evidence>
<dbReference type="Pfam" id="PF00090">
    <property type="entry name" value="TSP_1"/>
    <property type="match status" value="8"/>
</dbReference>
<proteinExistence type="predicted"/>
<evidence type="ECO:0000256" key="5">
    <source>
        <dbReference type="ARBA" id="ARBA00023157"/>
    </source>
</evidence>
<protein>
    <submittedName>
        <fullName evidence="6">HMCN1-like protein</fullName>
    </submittedName>
</protein>
<comment type="subcellular location">
    <subcellularLocation>
        <location evidence="1">Secreted</location>
    </subcellularLocation>
</comment>
<dbReference type="PRINTS" id="PR01705">
    <property type="entry name" value="TSP1REPEAT"/>
</dbReference>
<dbReference type="Proteomes" id="UP001164746">
    <property type="component" value="Chromosome 14"/>
</dbReference>
<evidence type="ECO:0000256" key="2">
    <source>
        <dbReference type="ARBA" id="ARBA00022525"/>
    </source>
</evidence>
<keyword evidence="3" id="KW-0732">Signal</keyword>
<gene>
    <name evidence="6" type="ORF">MAR_012339</name>
</gene>
<dbReference type="EMBL" id="CP111025">
    <property type="protein sequence ID" value="WAR26635.1"/>
    <property type="molecule type" value="Genomic_DNA"/>
</dbReference>
<evidence type="ECO:0000313" key="7">
    <source>
        <dbReference type="Proteomes" id="UP001164746"/>
    </source>
</evidence>
<dbReference type="InterPro" id="IPR036383">
    <property type="entry name" value="TSP1_rpt_sf"/>
</dbReference>